<dbReference type="SUPFAM" id="SSF53300">
    <property type="entry name" value="vWA-like"/>
    <property type="match status" value="1"/>
</dbReference>
<name>A0A914C8B0_9BILA</name>
<dbReference type="WBParaSite" id="ACRNAN_Path_547.g2077.t1">
    <property type="protein sequence ID" value="ACRNAN_Path_547.g2077.t1"/>
    <property type="gene ID" value="ACRNAN_Path_547.g2077"/>
</dbReference>
<keyword evidence="3" id="KW-1185">Reference proteome</keyword>
<protein>
    <submittedName>
        <fullName evidence="4">VWFA domain-containing protein</fullName>
    </submittedName>
</protein>
<keyword evidence="1" id="KW-0732">Signal</keyword>
<dbReference type="Proteomes" id="UP000887540">
    <property type="component" value="Unplaced"/>
</dbReference>
<evidence type="ECO:0000313" key="4">
    <source>
        <dbReference type="WBParaSite" id="ACRNAN_Path_547.g2077.t1"/>
    </source>
</evidence>
<accession>A0A914C8B0</accession>
<evidence type="ECO:0000256" key="1">
    <source>
        <dbReference type="SAM" id="SignalP"/>
    </source>
</evidence>
<organism evidence="3 4">
    <name type="scientific">Acrobeloides nanus</name>
    <dbReference type="NCBI Taxonomy" id="290746"/>
    <lineage>
        <taxon>Eukaryota</taxon>
        <taxon>Metazoa</taxon>
        <taxon>Ecdysozoa</taxon>
        <taxon>Nematoda</taxon>
        <taxon>Chromadorea</taxon>
        <taxon>Rhabditida</taxon>
        <taxon>Tylenchina</taxon>
        <taxon>Cephalobomorpha</taxon>
        <taxon>Cephaloboidea</taxon>
        <taxon>Cephalobidae</taxon>
        <taxon>Acrobeloides</taxon>
    </lineage>
</organism>
<feature type="chain" id="PRO_5037620240" evidence="1">
    <location>
        <begin position="18"/>
        <end position="132"/>
    </location>
</feature>
<sequence length="132" mass="14444">MKFNLLFFTALFVVLNAAVIPSNKIPSSKPECSTNASTAYLDIILMIDTSANMGSINLRKISTTMSLIMPKFTIGNNWNISQGYRNTRISVVTYDTNAKIVANFTDINSIGDLSNILNTLTASNSQEANLLE</sequence>
<evidence type="ECO:0000313" key="3">
    <source>
        <dbReference type="Proteomes" id="UP000887540"/>
    </source>
</evidence>
<evidence type="ECO:0000259" key="2">
    <source>
        <dbReference type="PROSITE" id="PS50234"/>
    </source>
</evidence>
<dbReference type="Pfam" id="PF00092">
    <property type="entry name" value="VWA"/>
    <property type="match status" value="1"/>
</dbReference>
<reference evidence="4" key="1">
    <citation type="submission" date="2022-11" db="UniProtKB">
        <authorList>
            <consortium name="WormBaseParasite"/>
        </authorList>
    </citation>
    <scope>IDENTIFICATION</scope>
</reference>
<feature type="domain" description="VWFA" evidence="2">
    <location>
        <begin position="42"/>
        <end position="132"/>
    </location>
</feature>
<feature type="signal peptide" evidence="1">
    <location>
        <begin position="1"/>
        <end position="17"/>
    </location>
</feature>
<dbReference type="AlphaFoldDB" id="A0A914C8B0"/>
<proteinExistence type="predicted"/>
<dbReference type="Gene3D" id="3.40.50.410">
    <property type="entry name" value="von Willebrand factor, type A domain"/>
    <property type="match status" value="1"/>
</dbReference>
<dbReference type="InterPro" id="IPR002035">
    <property type="entry name" value="VWF_A"/>
</dbReference>
<dbReference type="PROSITE" id="PS50234">
    <property type="entry name" value="VWFA"/>
    <property type="match status" value="1"/>
</dbReference>
<dbReference type="InterPro" id="IPR036465">
    <property type="entry name" value="vWFA_dom_sf"/>
</dbReference>